<gene>
    <name evidence="1" type="ORF">CLV78_11295</name>
</gene>
<dbReference type="EMBL" id="PVTD01000012">
    <property type="protein sequence ID" value="PRY20722.1"/>
    <property type="molecule type" value="Genomic_DNA"/>
</dbReference>
<dbReference type="Gene3D" id="2.40.128.380">
    <property type="entry name" value="T3SS negative regulator GrlR"/>
    <property type="match status" value="1"/>
</dbReference>
<organism evidence="1 2">
    <name type="scientific">Aliiruegeria haliotis</name>
    <dbReference type="NCBI Taxonomy" id="1280846"/>
    <lineage>
        <taxon>Bacteria</taxon>
        <taxon>Pseudomonadati</taxon>
        <taxon>Pseudomonadota</taxon>
        <taxon>Alphaproteobacteria</taxon>
        <taxon>Rhodobacterales</taxon>
        <taxon>Roseobacteraceae</taxon>
        <taxon>Aliiruegeria</taxon>
    </lineage>
</organism>
<dbReference type="Proteomes" id="UP000239480">
    <property type="component" value="Unassembled WGS sequence"/>
</dbReference>
<dbReference type="InterPro" id="IPR043019">
    <property type="entry name" value="GrlR_sf"/>
</dbReference>
<proteinExistence type="predicted"/>
<dbReference type="RefSeq" id="WP_106207568.1">
    <property type="nucleotide sequence ID" value="NZ_PVTD01000012.1"/>
</dbReference>
<reference evidence="1 2" key="1">
    <citation type="submission" date="2018-03" db="EMBL/GenBank/DDBJ databases">
        <title>Genomic Encyclopedia of Archaeal and Bacterial Type Strains, Phase II (KMG-II): from individual species to whole genera.</title>
        <authorList>
            <person name="Goeker M."/>
        </authorList>
    </citation>
    <scope>NUCLEOTIDE SEQUENCE [LARGE SCALE GENOMIC DNA]</scope>
    <source>
        <strain evidence="1 2">DSM 29328</strain>
    </source>
</reference>
<name>A0A2T0RHX7_9RHOB</name>
<dbReference type="AlphaFoldDB" id="A0A2T0RHX7"/>
<evidence type="ECO:0000313" key="2">
    <source>
        <dbReference type="Proteomes" id="UP000239480"/>
    </source>
</evidence>
<protein>
    <submittedName>
        <fullName evidence="1">Type III secretion system (T3SS) negative regulator GrlR</fullName>
    </submittedName>
</protein>
<evidence type="ECO:0000313" key="1">
    <source>
        <dbReference type="EMBL" id="PRY20722.1"/>
    </source>
</evidence>
<accession>A0A2T0RHX7</accession>
<keyword evidence="2" id="KW-1185">Reference proteome</keyword>
<dbReference type="OrthoDB" id="8250215at2"/>
<comment type="caution">
    <text evidence="1">The sequence shown here is derived from an EMBL/GenBank/DDBJ whole genome shotgun (WGS) entry which is preliminary data.</text>
</comment>
<sequence length="112" mass="12699">MSVEGVWTLEVYGPFGWDNRGVFVLDRGRILGGDNRQYTVGDYQLANADFSANLNVHYYGPPRTDFGEAREQFDTVIAGKLSEGVIEGSIGRRDRPQFDLQIRLTKRMELPD</sequence>